<dbReference type="AlphaFoldDB" id="A0A0U9HAI6"/>
<keyword evidence="1" id="KW-0812">Transmembrane</keyword>
<feature type="transmembrane region" description="Helical" evidence="1">
    <location>
        <begin position="147"/>
        <end position="168"/>
    </location>
</feature>
<feature type="transmembrane region" description="Helical" evidence="1">
    <location>
        <begin position="56"/>
        <end position="86"/>
    </location>
</feature>
<feature type="transmembrane region" description="Helical" evidence="1">
    <location>
        <begin position="121"/>
        <end position="140"/>
    </location>
</feature>
<dbReference type="Proteomes" id="UP000052946">
    <property type="component" value="Unassembled WGS sequence"/>
</dbReference>
<dbReference type="RefSeq" id="WP_238591072.1">
    <property type="nucleotide sequence ID" value="NZ_BBXV01000063.1"/>
</dbReference>
<evidence type="ECO:0000313" key="3">
    <source>
        <dbReference type="Proteomes" id="UP000052946"/>
    </source>
</evidence>
<sequence>MGKRMKLFLLSFLLLSVYVLLNYYFISLIADNQISLLSKDLEDLKYMLDNISHENLVLLVTIFSTFTTTLGLLVQFIIGKFLLVIFASNVQSHLFDALIPKVIIMVINLTFMVILDIHSTWFYLSTALIGSILILLFFQYKKQNWKASLLFSSAFIIDALFSLVKTIFSI</sequence>
<comment type="caution">
    <text evidence="2">The sequence shown here is derived from an EMBL/GenBank/DDBJ whole genome shotgun (WGS) entry which is preliminary data.</text>
</comment>
<feature type="transmembrane region" description="Helical" evidence="1">
    <location>
        <begin position="98"/>
        <end position="115"/>
    </location>
</feature>
<evidence type="ECO:0000313" key="2">
    <source>
        <dbReference type="EMBL" id="GAQ19733.1"/>
    </source>
</evidence>
<keyword evidence="1" id="KW-1133">Transmembrane helix</keyword>
<organism evidence="2 3">
    <name type="scientific">Oceanobacillus picturae</name>
    <dbReference type="NCBI Taxonomy" id="171693"/>
    <lineage>
        <taxon>Bacteria</taxon>
        <taxon>Bacillati</taxon>
        <taxon>Bacillota</taxon>
        <taxon>Bacilli</taxon>
        <taxon>Bacillales</taxon>
        <taxon>Bacillaceae</taxon>
        <taxon>Oceanobacillus</taxon>
    </lineage>
</organism>
<protein>
    <submittedName>
        <fullName evidence="2">Membrane protein</fullName>
    </submittedName>
</protein>
<accession>A0A0U9HAI6</accession>
<proteinExistence type="predicted"/>
<reference evidence="2 3" key="2">
    <citation type="journal article" date="2016" name="Genome Announc.">
        <title>Draft Genome Sequence of Oceanobacillus picturae Heshi-B3, Isolated from Fermented Rice Bran in a Traditional Japanese Seafood Dish.</title>
        <authorList>
            <person name="Akuzawa S."/>
            <person name="Nagaoka J."/>
            <person name="Kanekatsu M."/>
            <person name="Kanesaki Y."/>
            <person name="Suzuki T."/>
        </authorList>
    </citation>
    <scope>NUCLEOTIDE SEQUENCE [LARGE SCALE GENOMIC DNA]</scope>
    <source>
        <strain evidence="2 3">Heshi-B3</strain>
    </source>
</reference>
<gene>
    <name evidence="2" type="ORF">OPHB3_3717</name>
</gene>
<feature type="transmembrane region" description="Helical" evidence="1">
    <location>
        <begin position="7"/>
        <end position="26"/>
    </location>
</feature>
<evidence type="ECO:0000256" key="1">
    <source>
        <dbReference type="SAM" id="Phobius"/>
    </source>
</evidence>
<reference evidence="3" key="1">
    <citation type="submission" date="2015-07" db="EMBL/GenBank/DDBJ databases">
        <title>Draft Genome Sequence of Oceanobacillus picturae Heshi-B3 that Was Isolated from Fermented Rice Bran with Aging Salted Mackerel, Which Was Named Heshiko as Traditional Fermented Seafood in Japan.</title>
        <authorList>
            <person name="Akuzawa S."/>
            <person name="Nakagawa J."/>
            <person name="Kanekatsu T."/>
            <person name="Kanesaki Y."/>
            <person name="Suzuki T."/>
        </authorList>
    </citation>
    <scope>NUCLEOTIDE SEQUENCE [LARGE SCALE GENOMIC DNA]</scope>
    <source>
        <strain evidence="3">Heshi-B3</strain>
    </source>
</reference>
<keyword evidence="1" id="KW-0472">Membrane</keyword>
<dbReference type="EMBL" id="BBXV01000063">
    <property type="protein sequence ID" value="GAQ19733.1"/>
    <property type="molecule type" value="Genomic_DNA"/>
</dbReference>
<name>A0A0U9HAI6_9BACI</name>